<name>C9LKL8_9BACT</name>
<dbReference type="RefSeq" id="WP_006256617.1">
    <property type="nucleotide sequence ID" value="NZ_GG700644.1"/>
</dbReference>
<dbReference type="EC" id="2.7.4.16" evidence="2"/>
<evidence type="ECO:0000259" key="4">
    <source>
        <dbReference type="Pfam" id="PF02769"/>
    </source>
</evidence>
<evidence type="ECO:0000256" key="1">
    <source>
        <dbReference type="ARBA" id="ARBA00022977"/>
    </source>
</evidence>
<feature type="binding site" evidence="2">
    <location>
        <position position="238"/>
    </location>
    <ligand>
        <name>Mg(2+)</name>
        <dbReference type="ChEBI" id="CHEBI:18420"/>
        <label>5</label>
    </ligand>
</feature>
<dbReference type="Gene3D" id="3.30.1330.10">
    <property type="entry name" value="PurM-like, N-terminal domain"/>
    <property type="match status" value="1"/>
</dbReference>
<dbReference type="InterPro" id="IPR016188">
    <property type="entry name" value="PurM-like_N"/>
</dbReference>
<comment type="miscellaneous">
    <text evidence="2">Reaction mechanism of ThiL seems to utilize a direct, inline transfer of the gamma-phosphate of ATP to TMP rather than a phosphorylated enzyme intermediate.</text>
</comment>
<protein>
    <recommendedName>
        <fullName evidence="2">Thiamine-monophosphate kinase</fullName>
        <shortName evidence="2">TMP kinase</shortName>
        <shortName evidence="2">Thiamine-phosphate kinase</shortName>
        <ecNumber evidence="2">2.7.4.16</ecNumber>
    </recommendedName>
</protein>
<comment type="similarity">
    <text evidence="2">Belongs to the thiamine-monophosphate kinase family.</text>
</comment>
<feature type="binding site" evidence="2">
    <location>
        <position position="288"/>
    </location>
    <ligand>
        <name>substrate</name>
    </ligand>
</feature>
<feature type="binding site" evidence="2">
    <location>
        <position position="127"/>
    </location>
    <ligand>
        <name>Mg(2+)</name>
        <dbReference type="ChEBI" id="CHEBI:18420"/>
        <label>1</label>
    </ligand>
</feature>
<dbReference type="PANTHER" id="PTHR30270">
    <property type="entry name" value="THIAMINE-MONOPHOSPHATE KINASE"/>
    <property type="match status" value="1"/>
</dbReference>
<dbReference type="SUPFAM" id="SSF56042">
    <property type="entry name" value="PurM C-terminal domain-like"/>
    <property type="match status" value="1"/>
</dbReference>
<reference evidence="5" key="1">
    <citation type="submission" date="2009-09" db="EMBL/GenBank/DDBJ databases">
        <authorList>
            <person name="Weinstock G."/>
            <person name="Sodergren E."/>
            <person name="Clifton S."/>
            <person name="Fulton L."/>
            <person name="Fulton B."/>
            <person name="Courtney L."/>
            <person name="Fronick C."/>
            <person name="Harrison M."/>
            <person name="Strong C."/>
            <person name="Farmer C."/>
            <person name="Delahaunty K."/>
            <person name="Markovic C."/>
            <person name="Hall O."/>
            <person name="Minx P."/>
            <person name="Tomlinson C."/>
            <person name="Mitreva M."/>
            <person name="Nelson J."/>
            <person name="Hou S."/>
            <person name="Wollam A."/>
            <person name="Pepin K.H."/>
            <person name="Johnson M."/>
            <person name="Bhonagiri V."/>
            <person name="Nash W.E."/>
            <person name="Warren W."/>
            <person name="Chinwalla A."/>
            <person name="Mardis E.R."/>
            <person name="Wilson R.K."/>
        </authorList>
    </citation>
    <scope>NUCLEOTIDE SEQUENCE [LARGE SCALE GENOMIC DNA]</scope>
    <source>
        <strain evidence="5">ATCC 51259</strain>
    </source>
</reference>
<feature type="binding site" evidence="2">
    <location>
        <position position="153"/>
    </location>
    <ligand>
        <name>ATP</name>
        <dbReference type="ChEBI" id="CHEBI:30616"/>
    </ligand>
</feature>
<dbReference type="InterPro" id="IPR010918">
    <property type="entry name" value="PurM-like_C_dom"/>
</dbReference>
<dbReference type="GO" id="GO:0000287">
    <property type="term" value="F:magnesium ion binding"/>
    <property type="evidence" value="ECO:0007669"/>
    <property type="project" value="UniProtKB-UniRule"/>
</dbReference>
<keyword evidence="2" id="KW-0547">Nucleotide-binding</keyword>
<feature type="binding site" evidence="2">
    <location>
        <position position="34"/>
    </location>
    <ligand>
        <name>Mg(2+)</name>
        <dbReference type="ChEBI" id="CHEBI:18420"/>
        <label>3</label>
    </ligand>
</feature>
<dbReference type="NCBIfam" id="TIGR01379">
    <property type="entry name" value="thiL"/>
    <property type="match status" value="1"/>
</dbReference>
<dbReference type="Proteomes" id="UP000003460">
    <property type="component" value="Unassembled WGS sequence"/>
</dbReference>
<dbReference type="InterPro" id="IPR036921">
    <property type="entry name" value="PurM-like_N_sf"/>
</dbReference>
<feature type="binding site" evidence="2">
    <location>
        <position position="57"/>
    </location>
    <ligand>
        <name>substrate</name>
    </ligand>
</feature>
<dbReference type="UniPathway" id="UPA00060">
    <property type="reaction ID" value="UER00142"/>
</dbReference>
<dbReference type="SUPFAM" id="SSF55326">
    <property type="entry name" value="PurM N-terminal domain-like"/>
    <property type="match status" value="1"/>
</dbReference>
<feature type="binding site" evidence="2">
    <location>
        <position position="34"/>
    </location>
    <ligand>
        <name>Mg(2+)</name>
        <dbReference type="ChEBI" id="CHEBI:18420"/>
        <label>4</label>
    </ligand>
</feature>
<dbReference type="OrthoDB" id="9802811at2"/>
<dbReference type="PIRSF" id="PIRSF005303">
    <property type="entry name" value="Thiam_monoph_kin"/>
    <property type="match status" value="1"/>
</dbReference>
<feature type="domain" description="PurM-like C-terminal" evidence="4">
    <location>
        <begin position="186"/>
        <end position="269"/>
    </location>
</feature>
<dbReference type="Pfam" id="PF02769">
    <property type="entry name" value="AIRS_C"/>
    <property type="match status" value="1"/>
</dbReference>
<feature type="binding site" evidence="2">
    <location>
        <position position="48"/>
    </location>
    <ligand>
        <name>Mg(2+)</name>
        <dbReference type="ChEBI" id="CHEBI:18420"/>
        <label>4</label>
    </ligand>
</feature>
<evidence type="ECO:0000313" key="6">
    <source>
        <dbReference type="Proteomes" id="UP000003460"/>
    </source>
</evidence>
<feature type="binding site" evidence="2">
    <location>
        <position position="235"/>
    </location>
    <ligand>
        <name>Mg(2+)</name>
        <dbReference type="ChEBI" id="CHEBI:18420"/>
        <label>3</label>
    </ligand>
</feature>
<feature type="binding site" evidence="2">
    <location>
        <position position="79"/>
    </location>
    <ligand>
        <name>Mg(2+)</name>
        <dbReference type="ChEBI" id="CHEBI:18420"/>
        <label>4</label>
    </ligand>
</feature>
<dbReference type="GO" id="GO:0009229">
    <property type="term" value="P:thiamine diphosphate biosynthetic process"/>
    <property type="evidence" value="ECO:0007669"/>
    <property type="project" value="UniProtKB-UniRule"/>
</dbReference>
<dbReference type="Gene3D" id="3.90.650.10">
    <property type="entry name" value="PurM-like C-terminal domain"/>
    <property type="match status" value="1"/>
</dbReference>
<gene>
    <name evidence="2 5" type="primary">thiL</name>
    <name evidence="5" type="ORF">GCWU000325_02788</name>
</gene>
<dbReference type="InterPro" id="IPR006283">
    <property type="entry name" value="ThiL-like"/>
</dbReference>
<accession>C9LKL8</accession>
<dbReference type="EMBL" id="ACIJ02000030">
    <property type="protein sequence ID" value="EEX70334.1"/>
    <property type="molecule type" value="Genomic_DNA"/>
</dbReference>
<dbReference type="GO" id="GO:0009030">
    <property type="term" value="F:thiamine-phosphate kinase activity"/>
    <property type="evidence" value="ECO:0007669"/>
    <property type="project" value="UniProtKB-UniRule"/>
</dbReference>
<dbReference type="Pfam" id="PF00586">
    <property type="entry name" value="AIRS"/>
    <property type="match status" value="1"/>
</dbReference>
<comment type="catalytic activity">
    <reaction evidence="2">
        <text>thiamine phosphate + ATP = thiamine diphosphate + ADP</text>
        <dbReference type="Rhea" id="RHEA:15913"/>
        <dbReference type="ChEBI" id="CHEBI:30616"/>
        <dbReference type="ChEBI" id="CHEBI:37575"/>
        <dbReference type="ChEBI" id="CHEBI:58937"/>
        <dbReference type="ChEBI" id="CHEBI:456216"/>
        <dbReference type="EC" id="2.7.4.16"/>
    </reaction>
</comment>
<dbReference type="GeneID" id="84577294"/>
<comment type="pathway">
    <text evidence="2">Cofactor biosynthesis; thiamine diphosphate biosynthesis; thiamine diphosphate from thiamine phosphate: step 1/1.</text>
</comment>
<feature type="binding site" evidence="2">
    <location>
        <position position="50"/>
    </location>
    <ligand>
        <name>Mg(2+)</name>
        <dbReference type="ChEBI" id="CHEBI:18420"/>
        <label>2</label>
    </ligand>
</feature>
<keyword evidence="2 5" id="KW-0808">Transferase</keyword>
<feature type="binding site" evidence="2">
    <location>
        <position position="340"/>
    </location>
    <ligand>
        <name>substrate</name>
    </ligand>
</feature>
<feature type="binding site" evidence="2">
    <location>
        <position position="50"/>
    </location>
    <ligand>
        <name>Mg(2+)</name>
        <dbReference type="ChEBI" id="CHEBI:18420"/>
        <label>1</label>
    </ligand>
</feature>
<keyword evidence="2" id="KW-0460">Magnesium</keyword>
<keyword evidence="2 5" id="KW-0418">Kinase</keyword>
<proteinExistence type="inferred from homology"/>
<evidence type="ECO:0000313" key="5">
    <source>
        <dbReference type="EMBL" id="EEX70334.1"/>
    </source>
</evidence>
<evidence type="ECO:0000256" key="2">
    <source>
        <dbReference type="HAMAP-Rule" id="MF_02128"/>
    </source>
</evidence>
<feature type="binding site" evidence="2">
    <location>
        <position position="49"/>
    </location>
    <ligand>
        <name>Mg(2+)</name>
        <dbReference type="ChEBI" id="CHEBI:18420"/>
        <label>1</label>
    </ligand>
</feature>
<dbReference type="HOGENOM" id="CLU_046964_1_0_10"/>
<feature type="binding site" evidence="2">
    <location>
        <position position="79"/>
    </location>
    <ligand>
        <name>Mg(2+)</name>
        <dbReference type="ChEBI" id="CHEBI:18420"/>
        <label>3</label>
    </ligand>
</feature>
<feature type="binding site" evidence="2">
    <location>
        <position position="109"/>
    </location>
    <ligand>
        <name>ATP</name>
        <dbReference type="ChEBI" id="CHEBI:30616"/>
    </ligand>
</feature>
<dbReference type="CDD" id="cd02194">
    <property type="entry name" value="ThiL"/>
    <property type="match status" value="1"/>
</dbReference>
<dbReference type="eggNOG" id="COG0611">
    <property type="taxonomic scope" value="Bacteria"/>
</dbReference>
<dbReference type="InterPro" id="IPR036676">
    <property type="entry name" value="PurM-like_C_sf"/>
</dbReference>
<keyword evidence="1 2" id="KW-0784">Thiamine biosynthesis</keyword>
<dbReference type="GO" id="GO:0005524">
    <property type="term" value="F:ATP binding"/>
    <property type="evidence" value="ECO:0007669"/>
    <property type="project" value="UniProtKB-UniRule"/>
</dbReference>
<feature type="binding site" evidence="2">
    <location>
        <begin position="126"/>
        <end position="127"/>
    </location>
    <ligand>
        <name>ATP</name>
        <dbReference type="ChEBI" id="CHEBI:30616"/>
    </ligand>
</feature>
<comment type="function">
    <text evidence="2">Catalyzes the ATP-dependent phosphorylation of thiamine-monophosphate (TMP) to form thiamine-pyrophosphate (TPP), the active form of vitamin B1.</text>
</comment>
<dbReference type="AlphaFoldDB" id="C9LKL8"/>
<feature type="binding site" evidence="2">
    <location>
        <position position="237"/>
    </location>
    <ligand>
        <name>ATP</name>
        <dbReference type="ChEBI" id="CHEBI:30616"/>
    </ligand>
</feature>
<evidence type="ECO:0000259" key="3">
    <source>
        <dbReference type="Pfam" id="PF00586"/>
    </source>
</evidence>
<dbReference type="GO" id="GO:0009228">
    <property type="term" value="P:thiamine biosynthetic process"/>
    <property type="evidence" value="ECO:0007669"/>
    <property type="project" value="UniProtKB-KW"/>
</dbReference>
<feature type="binding site" evidence="2">
    <location>
        <position position="79"/>
    </location>
    <ligand>
        <name>Mg(2+)</name>
        <dbReference type="ChEBI" id="CHEBI:18420"/>
        <label>2</label>
    </ligand>
</feature>
<comment type="caution">
    <text evidence="5">The sequence shown here is derived from an EMBL/GenBank/DDBJ whole genome shotgun (WGS) entry which is preliminary data.</text>
</comment>
<keyword evidence="2" id="KW-0479">Metal-binding</keyword>
<sequence length="345" mass="38007">MTDISTLGEFGLIRHLTKDLKNTNESTLKGVGDDCAVLSYPNKKVLITSDMLMEGVHFDLVYTPLKHLGYKAAQVNFSDVYAMNGTPRQLVVNLALSRRFSIEATEDLYAGIRLACERHGVDLVGGDTCSSLTGLAISITCIGEADESDIVYRNGAQENDLICVSGNLGAAYLGLQLMEREKRVFESQQKNGAEAAQPDFAGREYLIERFLKPEARRDIPEILRKAQIHPTAMMDVSDGLSSELLHICKQSNCGCRIYEDRLPLDYQTAAAAEEFNLNVTTCALNGGEDYELLFTAPLSEYDKLKAIDDIRIIGAITKKEEGAQLVTRDGQEFPLTAQGFNAFQS</sequence>
<dbReference type="HAMAP" id="MF_02128">
    <property type="entry name" value="TMP_kinase"/>
    <property type="match status" value="1"/>
</dbReference>
<dbReference type="PANTHER" id="PTHR30270:SF0">
    <property type="entry name" value="THIAMINE-MONOPHOSPHATE KINASE"/>
    <property type="match status" value="1"/>
</dbReference>
<organism evidence="5 6">
    <name type="scientific">Alloprevotella tannerae ATCC 51259</name>
    <dbReference type="NCBI Taxonomy" id="626522"/>
    <lineage>
        <taxon>Bacteria</taxon>
        <taxon>Pseudomonadati</taxon>
        <taxon>Bacteroidota</taxon>
        <taxon>Bacteroidia</taxon>
        <taxon>Bacteroidales</taxon>
        <taxon>Prevotellaceae</taxon>
        <taxon>Alloprevotella</taxon>
    </lineage>
</organism>
<dbReference type="STRING" id="626522.GCWU000325_02788"/>
<keyword evidence="2" id="KW-0067">ATP-binding</keyword>
<keyword evidence="6" id="KW-1185">Reference proteome</keyword>
<feature type="domain" description="PurM-like N-terminal" evidence="3">
    <location>
        <begin position="32"/>
        <end position="144"/>
    </location>
</feature>